<evidence type="ECO:0000313" key="1">
    <source>
        <dbReference type="EMBL" id="EGV99274.1"/>
    </source>
</evidence>
<dbReference type="AlphaFoldDB" id="G3GZV9"/>
<reference evidence="1" key="1">
    <citation type="submission" date="2011-08" db="EMBL/GenBank/DDBJ databases">
        <title>The genomic sequence of the Chinese hamster ovary CHO-K1 cell line.</title>
        <authorList>
            <person name="Xu X."/>
            <person name="Nagarajan H."/>
            <person name="Lewis N.E."/>
            <person name="Pan S."/>
            <person name="Cai Z."/>
            <person name="Liu X."/>
            <person name="Chen W."/>
            <person name="Xie M."/>
            <person name="Wang W."/>
            <person name="Hammond S."/>
            <person name="Andersen M.R."/>
            <person name="Neff N."/>
            <person name="Passarelli B."/>
            <person name="Koh W."/>
            <person name="Fan C.H."/>
            <person name="Wang J."/>
            <person name="Gui Y."/>
            <person name="Lee K.H."/>
            <person name="Betenbaugh M.J."/>
            <person name="Quake S.R."/>
            <person name="Famili I."/>
            <person name="Palsson B.O."/>
            <person name="Wang J."/>
        </authorList>
    </citation>
    <scope>NUCLEOTIDE SEQUENCE</scope>
</reference>
<name>G3GZV9_CRIGR</name>
<proteinExistence type="predicted"/>
<protein>
    <submittedName>
        <fullName evidence="1">Uncharacterized protein</fullName>
    </submittedName>
</protein>
<dbReference type="InParanoid" id="G3GZV9"/>
<organism evidence="1 2">
    <name type="scientific">Cricetulus griseus</name>
    <name type="common">Chinese hamster</name>
    <name type="synonym">Cricetulus barabensis griseus</name>
    <dbReference type="NCBI Taxonomy" id="10029"/>
    <lineage>
        <taxon>Eukaryota</taxon>
        <taxon>Metazoa</taxon>
        <taxon>Chordata</taxon>
        <taxon>Craniata</taxon>
        <taxon>Vertebrata</taxon>
        <taxon>Euteleostomi</taxon>
        <taxon>Mammalia</taxon>
        <taxon>Eutheria</taxon>
        <taxon>Euarchontoglires</taxon>
        <taxon>Glires</taxon>
        <taxon>Rodentia</taxon>
        <taxon>Myomorpha</taxon>
        <taxon>Muroidea</taxon>
        <taxon>Cricetidae</taxon>
        <taxon>Cricetinae</taxon>
        <taxon>Cricetulus</taxon>
    </lineage>
</organism>
<dbReference type="EMBL" id="JH000085">
    <property type="protein sequence ID" value="EGV99274.1"/>
    <property type="molecule type" value="Genomic_DNA"/>
</dbReference>
<evidence type="ECO:0000313" key="2">
    <source>
        <dbReference type="Proteomes" id="UP000001075"/>
    </source>
</evidence>
<accession>G3GZV9</accession>
<dbReference type="Proteomes" id="UP000001075">
    <property type="component" value="Unassembled WGS sequence"/>
</dbReference>
<gene>
    <name evidence="1" type="ORF">I79_003406</name>
</gene>
<sequence>MSCLLPLCLSSRCPWSLESGAALSVSSSVEQPFHVTVPNLMKQNTHTQITLLEVM</sequence>